<dbReference type="GO" id="GO:0003988">
    <property type="term" value="F:acetyl-CoA C-acyltransferase activity"/>
    <property type="evidence" value="ECO:0007669"/>
    <property type="project" value="UniProtKB-EC"/>
</dbReference>
<dbReference type="EC" id="2.3.1.16" evidence="10"/>
<dbReference type="PIRSF" id="PIRSF000429">
    <property type="entry name" value="Ac-CoA_Ac_transf"/>
    <property type="match status" value="1"/>
</dbReference>
<evidence type="ECO:0000313" key="10">
    <source>
        <dbReference type="EMBL" id="TMM52377.1"/>
    </source>
</evidence>
<dbReference type="PANTHER" id="PTHR18919:SF138">
    <property type="entry name" value="ACETYL-COA C-ACETYLTRANSFERASE"/>
    <property type="match status" value="1"/>
</dbReference>
<gene>
    <name evidence="10" type="ORF">FDT80_08815</name>
</gene>
<feature type="active site" description="Proton acceptor" evidence="6">
    <location>
        <position position="376"/>
    </location>
</feature>
<keyword evidence="2 7" id="KW-0808">Transferase</keyword>
<accession>A0A5S3PED5</accession>
<comment type="caution">
    <text evidence="10">The sequence shown here is derived from an EMBL/GenBank/DDBJ whole genome shotgun (WGS) entry which is preliminary data.</text>
</comment>
<dbReference type="NCBIfam" id="TIGR01930">
    <property type="entry name" value="AcCoA-C-Actrans"/>
    <property type="match status" value="1"/>
</dbReference>
<keyword evidence="4 7" id="KW-0012">Acyltransferase</keyword>
<evidence type="ECO:0000256" key="4">
    <source>
        <dbReference type="ARBA" id="ARBA00023315"/>
    </source>
</evidence>
<dbReference type="InterPro" id="IPR020610">
    <property type="entry name" value="Thiolase_AS"/>
</dbReference>
<feature type="active site" description="Proton acceptor" evidence="6">
    <location>
        <position position="346"/>
    </location>
</feature>
<sequence length="390" mass="39913">MQTVVITGAARTPMGGFQGAFQGLSASDLGGAAIRAALDAAGPAVVEEVLMGCVLPAGQGQAPARQAGFKAGLGEAVPATTLNKMCGSGMKAAMIAFDQIALGQTGVIVAGGMESMTNAPYVLPKMRGGARLGHAQVVDHMFLDGLEDAYDKGRLMGTFAEDCAETYQFTRAVQDDYALASLSRALDAQSSGAFEHEIASVEVTSRKGAVTVAADEQPASARPEKIPQLKPAFREGGTVTAANSSSISDGAAALVLASQEAAEAQGLTIRARIVGHASHAQAPGLFTTAPVPAAQKLLDRIGWDKNSVDLWEVNEAFAVVPLAFMREMGLDHSIVNVNGGACALGHPIGASGARIMVTLLNAMEKRGAKRGIAAICIGGGEGTAIAIERD</sequence>
<dbReference type="CDD" id="cd00751">
    <property type="entry name" value="thiolase"/>
    <property type="match status" value="1"/>
</dbReference>
<feature type="active site" description="Acyl-thioester intermediate" evidence="6">
    <location>
        <position position="86"/>
    </location>
</feature>
<proteinExistence type="inferred from homology"/>
<reference evidence="10 11" key="1">
    <citation type="submission" date="2019-05" db="EMBL/GenBank/DDBJ databases">
        <title>Sulfitobacter sabulilitoris sp. nov., isolated from a marine sand.</title>
        <authorList>
            <person name="Yoon J.-H."/>
        </authorList>
    </citation>
    <scope>NUCLEOTIDE SEQUENCE [LARGE SCALE GENOMIC DNA]</scope>
    <source>
        <strain evidence="10 11">HSMS-29</strain>
    </source>
</reference>
<dbReference type="Proteomes" id="UP000309550">
    <property type="component" value="Unassembled WGS sequence"/>
</dbReference>
<evidence type="ECO:0000259" key="9">
    <source>
        <dbReference type="Pfam" id="PF02803"/>
    </source>
</evidence>
<dbReference type="InterPro" id="IPR016039">
    <property type="entry name" value="Thiolase-like"/>
</dbReference>
<comment type="pathway">
    <text evidence="5">Metabolic intermediate biosynthesis; (R)-mevalonate biosynthesis; (R)-mevalonate from acetyl-CoA: step 1/3.</text>
</comment>
<evidence type="ECO:0000313" key="11">
    <source>
        <dbReference type="Proteomes" id="UP000309550"/>
    </source>
</evidence>
<dbReference type="InterPro" id="IPR020617">
    <property type="entry name" value="Thiolase_C"/>
</dbReference>
<dbReference type="RefSeq" id="WP_138661919.1">
    <property type="nucleotide sequence ID" value="NZ_VANS01000002.1"/>
</dbReference>
<comment type="similarity">
    <text evidence="1 7">Belongs to the thiolase-like superfamily. Thiolase family.</text>
</comment>
<evidence type="ECO:0000256" key="6">
    <source>
        <dbReference type="PIRSR" id="PIRSR000429-1"/>
    </source>
</evidence>
<evidence type="ECO:0000256" key="1">
    <source>
        <dbReference type="ARBA" id="ARBA00010982"/>
    </source>
</evidence>
<dbReference type="Pfam" id="PF00108">
    <property type="entry name" value="Thiolase_N"/>
    <property type="match status" value="1"/>
</dbReference>
<evidence type="ECO:0000256" key="7">
    <source>
        <dbReference type="RuleBase" id="RU003557"/>
    </source>
</evidence>
<keyword evidence="3" id="KW-0583">PHB biosynthesis</keyword>
<evidence type="ECO:0000256" key="3">
    <source>
        <dbReference type="ARBA" id="ARBA00022752"/>
    </source>
</evidence>
<feature type="domain" description="Thiolase C-terminal" evidence="9">
    <location>
        <begin position="268"/>
        <end position="389"/>
    </location>
</feature>
<dbReference type="InterPro" id="IPR002155">
    <property type="entry name" value="Thiolase"/>
</dbReference>
<dbReference type="GO" id="GO:0044281">
    <property type="term" value="P:small molecule metabolic process"/>
    <property type="evidence" value="ECO:0007669"/>
    <property type="project" value="UniProtKB-ARBA"/>
</dbReference>
<dbReference type="EMBL" id="VANS01000002">
    <property type="protein sequence ID" value="TMM52377.1"/>
    <property type="molecule type" value="Genomic_DNA"/>
</dbReference>
<dbReference type="PANTHER" id="PTHR18919">
    <property type="entry name" value="ACETYL-COA C-ACYLTRANSFERASE"/>
    <property type="match status" value="1"/>
</dbReference>
<dbReference type="InterPro" id="IPR020616">
    <property type="entry name" value="Thiolase_N"/>
</dbReference>
<keyword evidence="11" id="KW-1185">Reference proteome</keyword>
<dbReference type="GO" id="GO:0042619">
    <property type="term" value="P:poly-hydroxybutyrate biosynthetic process"/>
    <property type="evidence" value="ECO:0007669"/>
    <property type="project" value="UniProtKB-KW"/>
</dbReference>
<organism evidence="10 11">
    <name type="scientific">Sulfitobacter sabulilitoris</name>
    <dbReference type="NCBI Taxonomy" id="2562655"/>
    <lineage>
        <taxon>Bacteria</taxon>
        <taxon>Pseudomonadati</taxon>
        <taxon>Pseudomonadota</taxon>
        <taxon>Alphaproteobacteria</taxon>
        <taxon>Rhodobacterales</taxon>
        <taxon>Roseobacteraceae</taxon>
        <taxon>Sulfitobacter</taxon>
    </lineage>
</organism>
<feature type="domain" description="Thiolase N-terminal" evidence="8">
    <location>
        <begin position="4"/>
        <end position="259"/>
    </location>
</feature>
<protein>
    <submittedName>
        <fullName evidence="10">Acetyl-CoA C-acyltransferase</fullName>
        <ecNumber evidence="10">2.3.1.16</ecNumber>
    </submittedName>
</protein>
<dbReference type="SUPFAM" id="SSF53901">
    <property type="entry name" value="Thiolase-like"/>
    <property type="match status" value="2"/>
</dbReference>
<dbReference type="Gene3D" id="3.40.47.10">
    <property type="match status" value="2"/>
</dbReference>
<dbReference type="PROSITE" id="PS00099">
    <property type="entry name" value="THIOLASE_3"/>
    <property type="match status" value="1"/>
</dbReference>
<evidence type="ECO:0000256" key="5">
    <source>
        <dbReference type="ARBA" id="ARBA00037924"/>
    </source>
</evidence>
<name>A0A5S3PED5_9RHOB</name>
<evidence type="ECO:0000259" key="8">
    <source>
        <dbReference type="Pfam" id="PF00108"/>
    </source>
</evidence>
<evidence type="ECO:0000256" key="2">
    <source>
        <dbReference type="ARBA" id="ARBA00022679"/>
    </source>
</evidence>
<dbReference type="FunFam" id="3.40.47.10:FF:000010">
    <property type="entry name" value="Acetyl-CoA acetyltransferase (Thiolase)"/>
    <property type="match status" value="1"/>
</dbReference>
<dbReference type="AlphaFoldDB" id="A0A5S3PED5"/>
<dbReference type="Pfam" id="PF02803">
    <property type="entry name" value="Thiolase_C"/>
    <property type="match status" value="1"/>
</dbReference>
<dbReference type="OrthoDB" id="9764638at2"/>